<protein>
    <submittedName>
        <fullName evidence="1">Uncharacterized protein</fullName>
    </submittedName>
</protein>
<name>Q8CKB1_YERPE</name>
<dbReference type="DNASU" id="1148769"/>
<proteinExistence type="predicted"/>
<reference evidence="1 2" key="1">
    <citation type="journal article" date="2002" name="J. Bacteriol.">
        <title>Genome sequence of Yersinia pestis KIM.</title>
        <authorList>
            <person name="Deng W."/>
            <person name="Burland V."/>
            <person name="Plunkett G.III."/>
            <person name="Boutin A."/>
            <person name="Mayhew G.F."/>
            <person name="Liss P."/>
            <person name="Perna N.T."/>
            <person name="Rose D.J."/>
            <person name="Mau B."/>
            <person name="Zhou S."/>
            <person name="Schwartz D.C."/>
            <person name="Fetherston J.D."/>
            <person name="Lindler L.E."/>
            <person name="Brubaker R.R."/>
            <person name="Plana G.V."/>
            <person name="Straley S.C."/>
            <person name="McDonough K.A."/>
            <person name="Nilles M.L."/>
            <person name="Matson J.S."/>
            <person name="Blattner F.R."/>
            <person name="Perry R.D."/>
        </authorList>
    </citation>
    <scope>NUCLEOTIDE SEQUENCE [LARGE SCALE GENOMIC DNA]</scope>
    <source>
        <strain evidence="2">KIM10+ / Biovar Mediaevalis</strain>
    </source>
</reference>
<evidence type="ECO:0000313" key="1">
    <source>
        <dbReference type="EMBL" id="AAM87367.1"/>
    </source>
</evidence>
<dbReference type="KEGG" id="ypk:y3822"/>
<dbReference type="EMBL" id="AE009952">
    <property type="protein sequence ID" value="AAM87367.1"/>
    <property type="molecule type" value="Genomic_DNA"/>
</dbReference>
<accession>Q8CKB1</accession>
<evidence type="ECO:0000313" key="2">
    <source>
        <dbReference type="Proteomes" id="UP000002490"/>
    </source>
</evidence>
<sequence length="37" mass="3937">MEWFLCGYLCGGMFICFLLIAIPAGAIAAVKASDNLI</sequence>
<dbReference type="HOGENOM" id="CLU_3350714_0_0_6"/>
<gene>
    <name evidence="1" type="ordered locus">y3822</name>
</gene>
<dbReference type="AlphaFoldDB" id="Q8CKB1"/>
<dbReference type="Proteomes" id="UP000002490">
    <property type="component" value="Chromosome"/>
</dbReference>
<organism evidence="1 2">
    <name type="scientific">Yersinia pestis</name>
    <dbReference type="NCBI Taxonomy" id="632"/>
    <lineage>
        <taxon>Bacteria</taxon>
        <taxon>Pseudomonadati</taxon>
        <taxon>Pseudomonadota</taxon>
        <taxon>Gammaproteobacteria</taxon>
        <taxon>Enterobacterales</taxon>
        <taxon>Yersiniaceae</taxon>
        <taxon>Yersinia</taxon>
    </lineage>
</organism>